<organism evidence="3 4">
    <name type="scientific">Candidatus Gallitreponema excrementavium</name>
    <dbReference type="NCBI Taxonomy" id="2840840"/>
    <lineage>
        <taxon>Bacteria</taxon>
        <taxon>Pseudomonadati</taxon>
        <taxon>Spirochaetota</taxon>
        <taxon>Spirochaetia</taxon>
        <taxon>Spirochaetales</taxon>
        <taxon>Candidatus Gallitreponema</taxon>
    </lineage>
</organism>
<reference evidence="3" key="1">
    <citation type="submission" date="2020-10" db="EMBL/GenBank/DDBJ databases">
        <authorList>
            <person name="Gilroy R."/>
        </authorList>
    </citation>
    <scope>NUCLEOTIDE SEQUENCE</scope>
    <source>
        <strain evidence="3">10532</strain>
    </source>
</reference>
<protein>
    <recommendedName>
        <fullName evidence="2">NAD glycohydrolase translocation F5/8 type C domain-containing protein</fullName>
    </recommendedName>
</protein>
<feature type="signal peptide" evidence="1">
    <location>
        <begin position="1"/>
        <end position="19"/>
    </location>
</feature>
<feature type="domain" description="NAD glycohydrolase translocation F5/8 type C" evidence="2">
    <location>
        <begin position="233"/>
        <end position="355"/>
    </location>
</feature>
<proteinExistence type="predicted"/>
<reference evidence="3" key="2">
    <citation type="journal article" date="2021" name="PeerJ">
        <title>Extensive microbial diversity within the chicken gut microbiome revealed by metagenomics and culture.</title>
        <authorList>
            <person name="Gilroy R."/>
            <person name="Ravi A."/>
            <person name="Getino M."/>
            <person name="Pursley I."/>
            <person name="Horton D.L."/>
            <person name="Alikhan N.F."/>
            <person name="Baker D."/>
            <person name="Gharbi K."/>
            <person name="Hall N."/>
            <person name="Watson M."/>
            <person name="Adriaenssens E.M."/>
            <person name="Foster-Nyarko E."/>
            <person name="Jarju S."/>
            <person name="Secka A."/>
            <person name="Antonio M."/>
            <person name="Oren A."/>
            <person name="Chaudhuri R.R."/>
            <person name="La Ragione R."/>
            <person name="Hildebrand F."/>
            <person name="Pallen M.J."/>
        </authorList>
    </citation>
    <scope>NUCLEOTIDE SEQUENCE</scope>
    <source>
        <strain evidence="3">10532</strain>
    </source>
</reference>
<dbReference type="InterPro" id="IPR057561">
    <property type="entry name" value="NADase_transloc"/>
</dbReference>
<comment type="caution">
    <text evidence="3">The sequence shown here is derived from an EMBL/GenBank/DDBJ whole genome shotgun (WGS) entry which is preliminary data.</text>
</comment>
<gene>
    <name evidence="3" type="ORF">IAA81_03545</name>
</gene>
<feature type="chain" id="PRO_5038472000" description="NAD glycohydrolase translocation F5/8 type C domain-containing protein" evidence="1">
    <location>
        <begin position="20"/>
        <end position="368"/>
    </location>
</feature>
<name>A0A9D9HP51_9SPIR</name>
<keyword evidence="1" id="KW-0732">Signal</keyword>
<dbReference type="EMBL" id="JADIMM010000049">
    <property type="protein sequence ID" value="MBO8457285.1"/>
    <property type="molecule type" value="Genomic_DNA"/>
</dbReference>
<dbReference type="NCBIfam" id="NF047619">
    <property type="entry name" value="NADase_discoid"/>
    <property type="match status" value="1"/>
</dbReference>
<evidence type="ECO:0000259" key="2">
    <source>
        <dbReference type="Pfam" id="PF25302"/>
    </source>
</evidence>
<sequence>MKKLLTVLFLITSATMLYAEAPELKNMMPNSWQKVTRLTEQEEAEFLSKVDLREYFREDDYAYYKQGSVLLEKEKVYTRIYREKCNSLEIYRVLSSEVPVEEALQITITDGVYTDEEKELFLKRPAISEIDFLKDGNIYKYIASIEYGAIYGTYPGFSYNYENIMYRAKNAEDVGVFITEDVYVYFDARDNNEFMFDRYKNQMIGNIGWCTYYESVKDLVEWGEDKADKIWIDTSAFLIDDMKCPLKYCIQNAFDGNPATSYVENTENDMIEIILHIGYIPDKLAIINGYAQNNSLYKSNNRIKTFKNLSGHYRSELEDDCLDYQYVPWEGNAVISTDIYKGERYNDTCIAELNFLYHNGWLFGDLNE</sequence>
<dbReference type="Proteomes" id="UP000823638">
    <property type="component" value="Unassembled WGS sequence"/>
</dbReference>
<dbReference type="AlphaFoldDB" id="A0A9D9HP51"/>
<evidence type="ECO:0000256" key="1">
    <source>
        <dbReference type="SAM" id="SignalP"/>
    </source>
</evidence>
<dbReference type="Pfam" id="PF25302">
    <property type="entry name" value="NADase_transloc"/>
    <property type="match status" value="1"/>
</dbReference>
<accession>A0A9D9HP51</accession>
<evidence type="ECO:0000313" key="4">
    <source>
        <dbReference type="Proteomes" id="UP000823638"/>
    </source>
</evidence>
<evidence type="ECO:0000313" key="3">
    <source>
        <dbReference type="EMBL" id="MBO8457285.1"/>
    </source>
</evidence>